<evidence type="ECO:0000313" key="2">
    <source>
        <dbReference type="Proteomes" id="UP000612362"/>
    </source>
</evidence>
<dbReference type="EMBL" id="BNJF01000001">
    <property type="protein sequence ID" value="GHO44540.1"/>
    <property type="molecule type" value="Genomic_DNA"/>
</dbReference>
<protein>
    <recommendedName>
        <fullName evidence="3">DUF2958 domain-containing protein</fullName>
    </recommendedName>
</protein>
<keyword evidence="2" id="KW-1185">Reference proteome</keyword>
<dbReference type="Proteomes" id="UP000612362">
    <property type="component" value="Unassembled WGS sequence"/>
</dbReference>
<evidence type="ECO:0000313" key="1">
    <source>
        <dbReference type="EMBL" id="GHO44540.1"/>
    </source>
</evidence>
<dbReference type="InterPro" id="IPR021341">
    <property type="entry name" value="DUF2958"/>
</dbReference>
<reference evidence="1" key="1">
    <citation type="submission" date="2020-10" db="EMBL/GenBank/DDBJ databases">
        <title>Taxonomic study of unclassified bacteria belonging to the class Ktedonobacteria.</title>
        <authorList>
            <person name="Yabe S."/>
            <person name="Wang C.M."/>
            <person name="Zheng Y."/>
            <person name="Sakai Y."/>
            <person name="Cavaletti L."/>
            <person name="Monciardini P."/>
            <person name="Donadio S."/>
        </authorList>
    </citation>
    <scope>NUCLEOTIDE SEQUENCE</scope>
    <source>
        <strain evidence="1">SOSP1-1</strain>
    </source>
</reference>
<accession>A0A8J3MTM6</accession>
<name>A0A8J3MTM6_9CHLR</name>
<dbReference type="Pfam" id="PF11171">
    <property type="entry name" value="DUF2958"/>
    <property type="match status" value="1"/>
</dbReference>
<gene>
    <name evidence="1" type="ORF">KSX_27030</name>
</gene>
<dbReference type="RefSeq" id="WP_220193923.1">
    <property type="nucleotide sequence ID" value="NZ_BNJF01000001.1"/>
</dbReference>
<dbReference type="AlphaFoldDB" id="A0A8J3MTM6"/>
<sequence length="126" mass="14680">MSKLLPDSVRAQLPALYSQEHETDPIVYVKFVLPSSDWVWYGYEFDPEQCLFFGWVVGFEKEFGYFSLAELEHIKIPQKIQLIDPATEAVVDSFTHIIRVARDASFKPTRMSEVKQMHEEAEHLDN</sequence>
<evidence type="ECO:0008006" key="3">
    <source>
        <dbReference type="Google" id="ProtNLM"/>
    </source>
</evidence>
<proteinExistence type="predicted"/>
<organism evidence="1 2">
    <name type="scientific">Ktedonospora formicarum</name>
    <dbReference type="NCBI Taxonomy" id="2778364"/>
    <lineage>
        <taxon>Bacteria</taxon>
        <taxon>Bacillati</taxon>
        <taxon>Chloroflexota</taxon>
        <taxon>Ktedonobacteria</taxon>
        <taxon>Ktedonobacterales</taxon>
        <taxon>Ktedonobacteraceae</taxon>
        <taxon>Ktedonospora</taxon>
    </lineage>
</organism>
<comment type="caution">
    <text evidence="1">The sequence shown here is derived from an EMBL/GenBank/DDBJ whole genome shotgun (WGS) entry which is preliminary data.</text>
</comment>